<feature type="transmembrane region" description="Helical" evidence="6">
    <location>
        <begin position="331"/>
        <end position="350"/>
    </location>
</feature>
<evidence type="ECO:0000313" key="7">
    <source>
        <dbReference type="EMBL" id="AKF07001.1"/>
    </source>
</evidence>
<dbReference type="Pfam" id="PF01943">
    <property type="entry name" value="Polysacc_synt"/>
    <property type="match status" value="1"/>
</dbReference>
<feature type="transmembrane region" description="Helical" evidence="6">
    <location>
        <begin position="44"/>
        <end position="62"/>
    </location>
</feature>
<dbReference type="STRING" id="927083.DB32_004150"/>
<evidence type="ECO:0000256" key="2">
    <source>
        <dbReference type="ARBA" id="ARBA00022475"/>
    </source>
</evidence>
<keyword evidence="8" id="KW-1185">Reference proteome</keyword>
<evidence type="ECO:0000256" key="6">
    <source>
        <dbReference type="SAM" id="Phobius"/>
    </source>
</evidence>
<dbReference type="KEGG" id="samy:DB32_004150"/>
<comment type="subcellular location">
    <subcellularLocation>
        <location evidence="1">Cell membrane</location>
        <topology evidence="1">Multi-pass membrane protein</topology>
    </subcellularLocation>
</comment>
<feature type="transmembrane region" description="Helical" evidence="6">
    <location>
        <begin position="422"/>
        <end position="440"/>
    </location>
</feature>
<feature type="transmembrane region" description="Helical" evidence="6">
    <location>
        <begin position="250"/>
        <end position="275"/>
    </location>
</feature>
<evidence type="ECO:0000256" key="1">
    <source>
        <dbReference type="ARBA" id="ARBA00004651"/>
    </source>
</evidence>
<keyword evidence="4 6" id="KW-1133">Transmembrane helix</keyword>
<keyword evidence="3 6" id="KW-0812">Transmembrane</keyword>
<feature type="transmembrane region" description="Helical" evidence="6">
    <location>
        <begin position="122"/>
        <end position="143"/>
    </location>
</feature>
<proteinExistence type="predicted"/>
<evidence type="ECO:0000256" key="4">
    <source>
        <dbReference type="ARBA" id="ARBA00022989"/>
    </source>
</evidence>
<dbReference type="RefSeq" id="WP_053234315.1">
    <property type="nucleotide sequence ID" value="NZ_CP011125.1"/>
</dbReference>
<evidence type="ECO:0000256" key="3">
    <source>
        <dbReference type="ARBA" id="ARBA00022692"/>
    </source>
</evidence>
<feature type="transmembrane region" description="Helical" evidence="6">
    <location>
        <begin position="186"/>
        <end position="204"/>
    </location>
</feature>
<feature type="transmembrane region" description="Helical" evidence="6">
    <location>
        <begin position="83"/>
        <end position="110"/>
    </location>
</feature>
<feature type="transmembrane region" description="Helical" evidence="6">
    <location>
        <begin position="216"/>
        <end position="235"/>
    </location>
</feature>
<evidence type="ECO:0000313" key="8">
    <source>
        <dbReference type="Proteomes" id="UP000034883"/>
    </source>
</evidence>
<keyword evidence="2" id="KW-1003">Cell membrane</keyword>
<feature type="transmembrane region" description="Helical" evidence="6">
    <location>
        <begin position="296"/>
        <end position="319"/>
    </location>
</feature>
<feature type="transmembrane region" description="Helical" evidence="6">
    <location>
        <begin position="446"/>
        <end position="467"/>
    </location>
</feature>
<feature type="transmembrane region" description="Helical" evidence="6">
    <location>
        <begin position="362"/>
        <end position="382"/>
    </location>
</feature>
<dbReference type="GO" id="GO:0005886">
    <property type="term" value="C:plasma membrane"/>
    <property type="evidence" value="ECO:0007669"/>
    <property type="project" value="UniProtKB-SubCell"/>
</dbReference>
<dbReference type="OrthoDB" id="9770347at2"/>
<gene>
    <name evidence="7" type="ORF">DB32_004150</name>
</gene>
<accession>A0A0F6YIG3</accession>
<dbReference type="InterPro" id="IPR002797">
    <property type="entry name" value="Polysacc_synth"/>
</dbReference>
<organism evidence="7 8">
    <name type="scientific">Sandaracinus amylolyticus</name>
    <dbReference type="NCBI Taxonomy" id="927083"/>
    <lineage>
        <taxon>Bacteria</taxon>
        <taxon>Pseudomonadati</taxon>
        <taxon>Myxococcota</taxon>
        <taxon>Polyangia</taxon>
        <taxon>Polyangiales</taxon>
        <taxon>Sandaracinaceae</taxon>
        <taxon>Sandaracinus</taxon>
    </lineage>
</organism>
<feature type="transmembrane region" description="Helical" evidence="6">
    <location>
        <begin position="12"/>
        <end position="32"/>
    </location>
</feature>
<dbReference type="PANTHER" id="PTHR30250:SF11">
    <property type="entry name" value="O-ANTIGEN TRANSPORTER-RELATED"/>
    <property type="match status" value="1"/>
</dbReference>
<sequence>MRRLALLRSIGTYTLLGFVPVATNLVVVPIYLRHLSVEEYGLVGLANVAYTFTLLVTGLGLPEAYGRFYFEKHNAGREGGGRLLGTVLAGVTLSTALAAIIALVCGPRLYDLAWPSLAFEPYGWWIAVSVGGATLQQLAFLAFRNAENLRMAALASLLPFAGGTIGTYVAVASLDGGAEGAVSGRALGYLAGASPALLVLASSLPLRVRMPQLRELLEYGLPIVVYSLLNHVLFLGDRLLFERWTDLETLAVYVLAVTIISPADILANAVSPAIVPRIYRGWSAGDARVDVDLQRIYEGLFAIQVILLCIALTCAGPVVTWLGSGEYTASLPYLPFLAFAHLFRVRYLYFSMPLFFHKRTRFLPLMTLASIGLGLAAAYAGFRWFGPVGITVGVIAWKFSQQALAHVFVVRSGLMRAAGMPRSTILSCLFLAYVAASYAADSTPAVLWGGAAFLTAASALVLARVLAAHGALPVHRGSA</sequence>
<protein>
    <submittedName>
        <fullName evidence="7">Polysaccharide biosynthesis protein</fullName>
    </submittedName>
</protein>
<dbReference type="InterPro" id="IPR050833">
    <property type="entry name" value="Poly_Biosynth_Transport"/>
</dbReference>
<reference evidence="7 8" key="1">
    <citation type="submission" date="2015-03" db="EMBL/GenBank/DDBJ databases">
        <title>Genome assembly of Sandaracinus amylolyticus DSM 53668.</title>
        <authorList>
            <person name="Sharma G."/>
            <person name="Subramanian S."/>
        </authorList>
    </citation>
    <scope>NUCLEOTIDE SEQUENCE [LARGE SCALE GENOMIC DNA]</scope>
    <source>
        <strain evidence="7 8">DSM 53668</strain>
    </source>
</reference>
<keyword evidence="5 6" id="KW-0472">Membrane</keyword>
<feature type="transmembrane region" description="Helical" evidence="6">
    <location>
        <begin position="388"/>
        <end position="410"/>
    </location>
</feature>
<dbReference type="Proteomes" id="UP000034883">
    <property type="component" value="Chromosome"/>
</dbReference>
<dbReference type="PANTHER" id="PTHR30250">
    <property type="entry name" value="PST FAMILY PREDICTED COLANIC ACID TRANSPORTER"/>
    <property type="match status" value="1"/>
</dbReference>
<dbReference type="EMBL" id="CP011125">
    <property type="protein sequence ID" value="AKF07001.1"/>
    <property type="molecule type" value="Genomic_DNA"/>
</dbReference>
<name>A0A0F6YIG3_9BACT</name>
<feature type="transmembrane region" description="Helical" evidence="6">
    <location>
        <begin position="155"/>
        <end position="174"/>
    </location>
</feature>
<dbReference type="AlphaFoldDB" id="A0A0F6YIG3"/>
<evidence type="ECO:0000256" key="5">
    <source>
        <dbReference type="ARBA" id="ARBA00023136"/>
    </source>
</evidence>